<protein>
    <submittedName>
        <fullName evidence="3">Uncharacterized protein</fullName>
    </submittedName>
</protein>
<gene>
    <name evidence="3" type="ORF">CCMP2556_LOCUS43605</name>
</gene>
<keyword evidence="2" id="KW-0812">Transmembrane</keyword>
<reference evidence="3 4" key="1">
    <citation type="submission" date="2024-02" db="EMBL/GenBank/DDBJ databases">
        <authorList>
            <person name="Chen Y."/>
            <person name="Shah S."/>
            <person name="Dougan E. K."/>
            <person name="Thang M."/>
            <person name="Chan C."/>
        </authorList>
    </citation>
    <scope>NUCLEOTIDE SEQUENCE [LARGE SCALE GENOMIC DNA]</scope>
</reference>
<sequence>MRPFCCSLADLEEACEEVGLHPTVAASEPEEVAPALQGLLQRGALQPLLDEHCWNALVGAKKLSSKQEMLGRRLDGRLRGLCSTINGVGMSRPRSPVDSLFFLVTVEHMVRVCNRLCCSLELTPIGASDKDAPGTVRLLPGEDADCPDLDSMQLELLLPRSDARVAMARSKSSSFRASVTSMAEEENEMLEEEEEESPSLPERYVLQRPQRLLEPGDKLVEVQVQKEEGVVQECLGVEGRNPGQLTLFVSHWLVNRQNAPVVIPHPRSVGLSRSRHVVDEPMMVIPGHGLRPLSQHALADGSLEIGLRAPEASEAPGHTPSNARPSLQRTVRRRKTLFASQKGSKTGSIKVDRPRKGGVLPFLAVEDGPDSLCLGFSVNQAPFPFYRTLVVEVTRRYTLVNLKNHRLWVSDGHNYLHLMPGKPQAYHPHGGDAEFHLDISGVGPKEFTAGFRLSQLFKLAGDDTGRRGKLQLMYMVSSEEQRSSTQSLASLDSSKAFSGTRWGLLVVEALEVSSALILRFLDPPKPQFRMVNRARSSVCFRQDHPSAPLFYLPPEGVLNFAWYSPPSFRTAASENVSSSAPALLLGAVVDEVVSEEELYRVPTHRYDIAQVREHQHLEFPQSQSHSFTFRANSRMSGAVSKRVSRVTRRMTSMITMQHKPPDLYKVRTSVHQGSLEVHIFPWVRVSNETKWPVTVRADSSDAGQTIDLEEEVDLWPSSKNEMLFQMKRSGVDAKGNSFEWSQPLTLSESMTTYRGFFRQRCGGEADTVEVSVARDELSGFLRLTLSACKQDPFLIENKSSEKCRFAPKNATGWVMHLQKGDGECPFFSHLWGGDTWMTLTLSARGESHESFDFDLAVPHTHHFRDLIIEVGKVKDKPKLVVVRDTTEKQTKSLTRRSIRERGVLGTLNRMSVAFRADHLAPALELGVQKLQSLASQNGKNEMKTVKSHVTFATDEDQEEEQPQHRLFTMGSGNHLNPMKSLESLNLQPRRFIEWMTMTSSLTSMPTLRPRRCLCFRCFGRKEKAVEPLRRKKAVRMKPARSNLMGQEIDELDWSLDLRLEGLGVAMLEMQLDTRESHELGYGSLKGLTVQLRQVAAKTDVDGRGGSLWVDLKLRSAHLDVGTGDLKHQSKACHSVLRPFTGPLQILSEDGEPPAILHLEAMLKLITENQEVAPRLIEPQAATGPSRNGSAHYEVRRFELKVQPLGLHIETALVSEVVLWVLELSSVLKSGTQRQESHMQHLANALDAEENNAEPNVALADLRFCEPRCVTDPTAEDFQDRTPVVIRELLLRRICCVMTLSFTGTGSWRSDRDEELQALEMLLRLTLPLDVHQARLMLGKLVFGWRGWSVKDFTVRERFLSNGTEEFADTLLRELSRAVLQQVPKLFGSQLLIGNPRRLGEELLRAAELGAMGITRLQPKVVLAAFLLGLAAFTTSLRGMFLIVSKEGCRAVTGQVPDQLLREPSRVRQSLAQAIYYGLPWHGYRLALRLRQRWKEWSHRCSCCEGLKLLLASLLWIILAPISALLVTVTKILQALELISRRTARWASPTHVTAIGPPTPMRTGSQQFVAGYPKQFSRSAAPALEALKMELASGTF</sequence>
<dbReference type="Proteomes" id="UP001642484">
    <property type="component" value="Unassembled WGS sequence"/>
</dbReference>
<keyword evidence="2" id="KW-1133">Transmembrane helix</keyword>
<dbReference type="EMBL" id="CAXAMN010024895">
    <property type="protein sequence ID" value="CAK9090806.1"/>
    <property type="molecule type" value="Genomic_DNA"/>
</dbReference>
<comment type="caution">
    <text evidence="3">The sequence shown here is derived from an EMBL/GenBank/DDBJ whole genome shotgun (WGS) entry which is preliminary data.</text>
</comment>
<organism evidence="3 4">
    <name type="scientific">Durusdinium trenchii</name>
    <dbReference type="NCBI Taxonomy" id="1381693"/>
    <lineage>
        <taxon>Eukaryota</taxon>
        <taxon>Sar</taxon>
        <taxon>Alveolata</taxon>
        <taxon>Dinophyceae</taxon>
        <taxon>Suessiales</taxon>
        <taxon>Symbiodiniaceae</taxon>
        <taxon>Durusdinium</taxon>
    </lineage>
</organism>
<feature type="compositionally biased region" description="Acidic residues" evidence="1">
    <location>
        <begin position="183"/>
        <end position="197"/>
    </location>
</feature>
<evidence type="ECO:0000256" key="2">
    <source>
        <dbReference type="SAM" id="Phobius"/>
    </source>
</evidence>
<feature type="transmembrane region" description="Helical" evidence="2">
    <location>
        <begin position="1508"/>
        <end position="1532"/>
    </location>
</feature>
<keyword evidence="4" id="KW-1185">Reference proteome</keyword>
<proteinExistence type="predicted"/>
<evidence type="ECO:0000313" key="4">
    <source>
        <dbReference type="Proteomes" id="UP001642484"/>
    </source>
</evidence>
<evidence type="ECO:0000256" key="1">
    <source>
        <dbReference type="SAM" id="MobiDB-lite"/>
    </source>
</evidence>
<keyword evidence="2" id="KW-0472">Membrane</keyword>
<name>A0ABP0QV19_9DINO</name>
<evidence type="ECO:0000313" key="3">
    <source>
        <dbReference type="EMBL" id="CAK9090806.1"/>
    </source>
</evidence>
<accession>A0ABP0QV19</accession>
<feature type="region of interest" description="Disordered" evidence="1">
    <location>
        <begin position="311"/>
        <end position="331"/>
    </location>
</feature>
<feature type="region of interest" description="Disordered" evidence="1">
    <location>
        <begin position="176"/>
        <end position="200"/>
    </location>
</feature>
<feature type="compositionally biased region" description="Polar residues" evidence="1">
    <location>
        <begin position="319"/>
        <end position="329"/>
    </location>
</feature>